<evidence type="ECO:0000259" key="8">
    <source>
        <dbReference type="Pfam" id="PF00924"/>
    </source>
</evidence>
<dbReference type="PANTHER" id="PTHR30221:SF1">
    <property type="entry name" value="SMALL-CONDUCTANCE MECHANOSENSITIVE CHANNEL"/>
    <property type="match status" value="1"/>
</dbReference>
<dbReference type="InterPro" id="IPR010920">
    <property type="entry name" value="LSM_dom_sf"/>
</dbReference>
<accession>A0A7W4Z5D9</accession>
<keyword evidence="7" id="KW-0407">Ion channel</keyword>
<comment type="subunit">
    <text evidence="7">Homoheptamer.</text>
</comment>
<feature type="domain" description="Mechanosensitive ion channel MscS" evidence="8">
    <location>
        <begin position="104"/>
        <end position="169"/>
    </location>
</feature>
<dbReference type="GO" id="GO:0005886">
    <property type="term" value="C:plasma membrane"/>
    <property type="evidence" value="ECO:0007669"/>
    <property type="project" value="UniProtKB-SubCell"/>
</dbReference>
<dbReference type="InterPro" id="IPR049278">
    <property type="entry name" value="MS_channel_C"/>
</dbReference>
<dbReference type="Pfam" id="PF21088">
    <property type="entry name" value="MS_channel_1st"/>
    <property type="match status" value="1"/>
</dbReference>
<dbReference type="InterPro" id="IPR011014">
    <property type="entry name" value="MscS_channel_TM-2"/>
</dbReference>
<feature type="domain" description="Mechanosensitive ion channel MscS C-terminal" evidence="9">
    <location>
        <begin position="176"/>
        <end position="258"/>
    </location>
</feature>
<dbReference type="InterPro" id="IPR006685">
    <property type="entry name" value="MscS_channel_2nd"/>
</dbReference>
<comment type="caution">
    <text evidence="11">The sequence shown here is derived from an EMBL/GenBank/DDBJ whole genome shotgun (WGS) entry which is preliminary data.</text>
</comment>
<organism evidence="11 12">
    <name type="scientific">Litorivivens lipolytica</name>
    <dbReference type="NCBI Taxonomy" id="1524264"/>
    <lineage>
        <taxon>Bacteria</taxon>
        <taxon>Pseudomonadati</taxon>
        <taxon>Pseudomonadota</taxon>
        <taxon>Gammaproteobacteria</taxon>
        <taxon>Litorivivens</taxon>
    </lineage>
</organism>
<evidence type="ECO:0000259" key="9">
    <source>
        <dbReference type="Pfam" id="PF21082"/>
    </source>
</evidence>
<keyword evidence="7" id="KW-0406">Ion transport</keyword>
<keyword evidence="3" id="KW-1003">Cell membrane</keyword>
<dbReference type="SUPFAM" id="SSF50182">
    <property type="entry name" value="Sm-like ribonucleoproteins"/>
    <property type="match status" value="1"/>
</dbReference>
<dbReference type="GO" id="GO:0008381">
    <property type="term" value="F:mechanosensitive monoatomic ion channel activity"/>
    <property type="evidence" value="ECO:0007669"/>
    <property type="project" value="InterPro"/>
</dbReference>
<dbReference type="Proteomes" id="UP000537130">
    <property type="component" value="Unassembled WGS sequence"/>
</dbReference>
<dbReference type="AlphaFoldDB" id="A0A7W4Z5D9"/>
<protein>
    <recommendedName>
        <fullName evidence="7">Small-conductance mechanosensitive channel</fullName>
    </recommendedName>
</protein>
<dbReference type="EMBL" id="JACHWY010000001">
    <property type="protein sequence ID" value="MBB3047404.1"/>
    <property type="molecule type" value="Genomic_DNA"/>
</dbReference>
<comment type="subcellular location">
    <subcellularLocation>
        <location evidence="7">Cell inner membrane</location>
        <topology evidence="7">Multi-pass membrane protein</topology>
    </subcellularLocation>
    <subcellularLocation>
        <location evidence="1">Cell membrane</location>
        <topology evidence="1">Multi-pass membrane protein</topology>
    </subcellularLocation>
</comment>
<evidence type="ECO:0000256" key="6">
    <source>
        <dbReference type="ARBA" id="ARBA00023136"/>
    </source>
</evidence>
<sequence length="271" mass="29135">MDTNALIQQAMDFLMDYGPRLLTAIGILIVGYWIAKIVSSLLVRTLNARKIDATVSNFVGKLLFGTLLAVSLIPALGHAGIQTTSILAALGAAGLAVGLALQGSLSNFAAGVLLIAFRPCRVGDYIEAGGTGGTVESISLFSTMLITPDNKRIMIPNSRVMSNPITNYNAMPTRRVDLTIGIPYTADIPKAKALIKEILEKESRILPEPAPLIAVRQLADSSVNLVVRPWVNSSDYWGTHDALLEAIKIALDEADMSIPFPQMDVHFHKEA</sequence>
<gene>
    <name evidence="11" type="ORF">FHR99_001640</name>
</gene>
<keyword evidence="7" id="KW-0813">Transport</keyword>
<keyword evidence="7" id="KW-0997">Cell inner membrane</keyword>
<dbReference type="Pfam" id="PF21082">
    <property type="entry name" value="MS_channel_3rd"/>
    <property type="match status" value="1"/>
</dbReference>
<name>A0A7W4Z5D9_9GAMM</name>
<evidence type="ECO:0000256" key="3">
    <source>
        <dbReference type="ARBA" id="ARBA00022475"/>
    </source>
</evidence>
<feature type="transmembrane region" description="Helical" evidence="7">
    <location>
        <begin position="87"/>
        <end position="117"/>
    </location>
</feature>
<evidence type="ECO:0000256" key="7">
    <source>
        <dbReference type="RuleBase" id="RU369025"/>
    </source>
</evidence>
<proteinExistence type="inferred from homology"/>
<feature type="domain" description="Mechanosensitive ion channel transmembrane helices 2/3" evidence="10">
    <location>
        <begin position="66"/>
        <end position="102"/>
    </location>
</feature>
<dbReference type="InterPro" id="IPR045275">
    <property type="entry name" value="MscS_archaea/bacteria_type"/>
</dbReference>
<feature type="transmembrane region" description="Helical" evidence="7">
    <location>
        <begin position="21"/>
        <end position="46"/>
    </location>
</feature>
<dbReference type="SUPFAM" id="SSF82861">
    <property type="entry name" value="Mechanosensitive channel protein MscS (YggB), transmembrane region"/>
    <property type="match status" value="1"/>
</dbReference>
<evidence type="ECO:0000313" key="12">
    <source>
        <dbReference type="Proteomes" id="UP000537130"/>
    </source>
</evidence>
<dbReference type="InterPro" id="IPR023408">
    <property type="entry name" value="MscS_beta-dom_sf"/>
</dbReference>
<keyword evidence="12" id="KW-1185">Reference proteome</keyword>
<dbReference type="PANTHER" id="PTHR30221">
    <property type="entry name" value="SMALL-CONDUCTANCE MECHANOSENSITIVE CHANNEL"/>
    <property type="match status" value="1"/>
</dbReference>
<dbReference type="SUPFAM" id="SSF82689">
    <property type="entry name" value="Mechanosensitive channel protein MscS (YggB), C-terminal domain"/>
    <property type="match status" value="1"/>
</dbReference>
<dbReference type="InterPro" id="IPR049142">
    <property type="entry name" value="MS_channel_1st"/>
</dbReference>
<keyword evidence="5 7" id="KW-1133">Transmembrane helix</keyword>
<dbReference type="Gene3D" id="1.10.287.1260">
    <property type="match status" value="1"/>
</dbReference>
<dbReference type="RefSeq" id="WP_183410029.1">
    <property type="nucleotide sequence ID" value="NZ_JACHWY010000001.1"/>
</dbReference>
<dbReference type="Gene3D" id="2.30.30.60">
    <property type="match status" value="1"/>
</dbReference>
<dbReference type="Pfam" id="PF05552">
    <property type="entry name" value="MS_channel_1st_1"/>
    <property type="match status" value="1"/>
</dbReference>
<evidence type="ECO:0000256" key="4">
    <source>
        <dbReference type="ARBA" id="ARBA00022692"/>
    </source>
</evidence>
<evidence type="ECO:0000259" key="10">
    <source>
        <dbReference type="Pfam" id="PF21088"/>
    </source>
</evidence>
<comment type="caution">
    <text evidence="7">Lacks conserved residue(s) required for the propagation of feature annotation.</text>
</comment>
<evidence type="ECO:0000256" key="2">
    <source>
        <dbReference type="ARBA" id="ARBA00008017"/>
    </source>
</evidence>
<evidence type="ECO:0000256" key="5">
    <source>
        <dbReference type="ARBA" id="ARBA00022989"/>
    </source>
</evidence>
<comment type="function">
    <text evidence="7">Mechanosensitive channel that participates in the regulation of osmotic pressure changes within the cell, opening in response to stretch forces in the membrane lipid bilayer, without the need for other proteins. Contributes to normal resistance to hypoosmotic shock. Forms an ion channel of 1.0 nanosiemens conductance with a slight preference for anions.</text>
</comment>
<feature type="transmembrane region" description="Helical" evidence="7">
    <location>
        <begin position="58"/>
        <end position="81"/>
    </location>
</feature>
<reference evidence="11 12" key="1">
    <citation type="submission" date="2020-08" db="EMBL/GenBank/DDBJ databases">
        <title>Genomic Encyclopedia of Type Strains, Phase III (KMG-III): the genomes of soil and plant-associated and newly described type strains.</title>
        <authorList>
            <person name="Whitman W."/>
        </authorList>
    </citation>
    <scope>NUCLEOTIDE SEQUENCE [LARGE SCALE GENOMIC DNA]</scope>
    <source>
        <strain evidence="11 12">CECT 8654</strain>
    </source>
</reference>
<dbReference type="InterPro" id="IPR011066">
    <property type="entry name" value="MscS_channel_C_sf"/>
</dbReference>
<keyword evidence="4 7" id="KW-0812">Transmembrane</keyword>
<dbReference type="Pfam" id="PF00924">
    <property type="entry name" value="MS_channel_2nd"/>
    <property type="match status" value="1"/>
</dbReference>
<keyword evidence="6 7" id="KW-0472">Membrane</keyword>
<dbReference type="Gene3D" id="3.30.70.100">
    <property type="match status" value="1"/>
</dbReference>
<evidence type="ECO:0000313" key="11">
    <source>
        <dbReference type="EMBL" id="MBB3047404.1"/>
    </source>
</evidence>
<dbReference type="InterPro" id="IPR008910">
    <property type="entry name" value="MSC_TM_helix"/>
</dbReference>
<evidence type="ECO:0000256" key="1">
    <source>
        <dbReference type="ARBA" id="ARBA00004651"/>
    </source>
</evidence>
<comment type="similarity">
    <text evidence="2 7">Belongs to the MscS (TC 1.A.23) family.</text>
</comment>